<proteinExistence type="inferred from homology"/>
<sequence length="858" mass="97862">MANPIDADPNRQRETPAQRDNVTQQRDTPAAFFRGNSAPDARTGMHPVALRRAFADHLHYSRARESMTATPFDRYVALALSARDRLVDRWTKTQHTYYEQDVKRGYYLSAEFLLGRALVANLQALDIYDSYKTVLGELGLDLDELVEQEPDAGLGNGGLGRLAACFLDSMATIGLPTYGYGIRYEFGIFEQVIRDGYQVERADEWLRFGNPWEIERPEHAVPVSFGGYTERVPDKRGGFRVVWRHSEQVIGVPFDTPIAGYQSNTVNTLRLWSARAGEEFDFELFNAGDYVHAVHEKNQSEVISKVLYPNDNFDKGKELRLRQEYFFVACSIADIVNRYNRVHPDFSRFAEKNAIQLNDTHPAIAIAELMRVLIDDHLLAWEDAWKQTVGAFGYTNHTLLPEALERWPVALFERLLPRHLEIIYEINRRFLREVMDAHPQDQDRVARMSLIEEGHERHVRMAHLAVVGSHSVNGVAKLHSELVKRDLLRDFYDLWPERFNNKTNGVTFRRWLLACNPALAALVTEKVGPKWVTEFERLRELERHLEDPEFIERIAAVKRANKVALAKVIAQELDINVDPASIFDVQIKRLHEYKRQLLNALHIVALYLRQKRGEQIMPRTFIFGAKAAPGYRQAKLIIKFIHAVAYVVNGDRRHTGLRVAFMPNYRVSLAERIIPAADVSEQISTAGMEASGTGNMKLALNGALTVGTLDGANIEIRDAVGPENFFLFGLTADEVIARRNEHFEGRSAVLADPELREVIELISSGFFSPEYRELFQPLLDRLLGRDEYMMLADFKAYSACQRDVEAAYADRQSWLRKSALNIARVGEFSSDRTVREYARDIWGLTPVEIDLGAAMSLV</sequence>
<dbReference type="Gene3D" id="3.40.50.2000">
    <property type="entry name" value="Glycogen Phosphorylase B"/>
    <property type="match status" value="2"/>
</dbReference>
<evidence type="ECO:0000256" key="2">
    <source>
        <dbReference type="ARBA" id="ARBA00001933"/>
    </source>
</evidence>
<dbReference type="Proteomes" id="UP001217485">
    <property type="component" value="Unassembled WGS sequence"/>
</dbReference>
<dbReference type="PANTHER" id="PTHR11468">
    <property type="entry name" value="GLYCOGEN PHOSPHORYLASE"/>
    <property type="match status" value="1"/>
</dbReference>
<feature type="region of interest" description="Disordered" evidence="10">
    <location>
        <begin position="1"/>
        <end position="42"/>
    </location>
</feature>
<feature type="compositionally biased region" description="Polar residues" evidence="10">
    <location>
        <begin position="18"/>
        <end position="27"/>
    </location>
</feature>
<dbReference type="NCBIfam" id="TIGR02093">
    <property type="entry name" value="P_ylase"/>
    <property type="match status" value="1"/>
</dbReference>
<evidence type="ECO:0000256" key="5">
    <source>
        <dbReference type="ARBA" id="ARBA00022679"/>
    </source>
</evidence>
<keyword evidence="5 9" id="KW-0808">Transferase</keyword>
<dbReference type="PANTHER" id="PTHR11468:SF3">
    <property type="entry name" value="GLYCOGEN PHOSPHORYLASE, LIVER FORM"/>
    <property type="match status" value="1"/>
</dbReference>
<evidence type="ECO:0000256" key="4">
    <source>
        <dbReference type="ARBA" id="ARBA00022676"/>
    </source>
</evidence>
<evidence type="ECO:0000256" key="1">
    <source>
        <dbReference type="ARBA" id="ARBA00001275"/>
    </source>
</evidence>
<evidence type="ECO:0000256" key="7">
    <source>
        <dbReference type="ARBA" id="ARBA00023277"/>
    </source>
</evidence>
<dbReference type="EC" id="2.4.1.1" evidence="9"/>
<keyword evidence="6 9" id="KW-0663">Pyridoxal phosphate</keyword>
<dbReference type="EMBL" id="JAQNDK010000001">
    <property type="protein sequence ID" value="MDC0676496.1"/>
    <property type="molecule type" value="Genomic_DNA"/>
</dbReference>
<keyword evidence="12" id="KW-1185">Reference proteome</keyword>
<evidence type="ECO:0000256" key="6">
    <source>
        <dbReference type="ARBA" id="ARBA00022898"/>
    </source>
</evidence>
<evidence type="ECO:0000256" key="10">
    <source>
        <dbReference type="SAM" id="MobiDB-lite"/>
    </source>
</evidence>
<dbReference type="SUPFAM" id="SSF53756">
    <property type="entry name" value="UDP-Glycosyltransferase/glycogen phosphorylase"/>
    <property type="match status" value="1"/>
</dbReference>
<evidence type="ECO:0000256" key="9">
    <source>
        <dbReference type="RuleBase" id="RU000587"/>
    </source>
</evidence>
<accession>A0ABT5BQQ1</accession>
<dbReference type="PIRSF" id="PIRSF000460">
    <property type="entry name" value="Pprylas_GlgP"/>
    <property type="match status" value="1"/>
</dbReference>
<evidence type="ECO:0000256" key="8">
    <source>
        <dbReference type="ARBA" id="ARBA00025174"/>
    </source>
</evidence>
<reference evidence="11 12" key="1">
    <citation type="submission" date="2023-01" db="EMBL/GenBank/DDBJ databases">
        <title>Minimal conservation of predation-associated metabolite biosynthetic gene clusters underscores biosynthetic potential of Myxococcota including descriptions for ten novel species: Archangium lansinium sp. nov., Myxococcus landrumus sp. nov., Nannocystis bai.</title>
        <authorList>
            <person name="Ahearne A."/>
            <person name="Stevens C."/>
            <person name="Dowd S."/>
        </authorList>
    </citation>
    <scope>NUCLEOTIDE SEQUENCE [LARGE SCALE GENOMIC DNA]</scope>
    <source>
        <strain evidence="11 12">WIWO2</strain>
    </source>
</reference>
<comment type="catalytic activity">
    <reaction evidence="1 9">
        <text>[(1-&gt;4)-alpha-D-glucosyl](n) + phosphate = [(1-&gt;4)-alpha-D-glucosyl](n-1) + alpha-D-glucose 1-phosphate</text>
        <dbReference type="Rhea" id="RHEA:41732"/>
        <dbReference type="Rhea" id="RHEA-COMP:9584"/>
        <dbReference type="Rhea" id="RHEA-COMP:9586"/>
        <dbReference type="ChEBI" id="CHEBI:15444"/>
        <dbReference type="ChEBI" id="CHEBI:43474"/>
        <dbReference type="ChEBI" id="CHEBI:58601"/>
        <dbReference type="EC" id="2.4.1.1"/>
    </reaction>
</comment>
<dbReference type="InterPro" id="IPR011833">
    <property type="entry name" value="Glycg_phsphrylas"/>
</dbReference>
<evidence type="ECO:0000313" key="11">
    <source>
        <dbReference type="EMBL" id="MDC0676496.1"/>
    </source>
</evidence>
<dbReference type="PROSITE" id="PS00102">
    <property type="entry name" value="PHOSPHORYLASE"/>
    <property type="match status" value="1"/>
</dbReference>
<comment type="cofactor">
    <cofactor evidence="2 9">
        <name>pyridoxal 5'-phosphate</name>
        <dbReference type="ChEBI" id="CHEBI:597326"/>
    </cofactor>
</comment>
<keyword evidence="7 9" id="KW-0119">Carbohydrate metabolism</keyword>
<dbReference type="InterPro" id="IPR000811">
    <property type="entry name" value="Glyco_trans_35"/>
</dbReference>
<comment type="similarity">
    <text evidence="3 9">Belongs to the glycogen phosphorylase family.</text>
</comment>
<protein>
    <recommendedName>
        <fullName evidence="9">Alpha-1,4 glucan phosphorylase</fullName>
        <ecNumber evidence="9">2.4.1.1</ecNumber>
    </recommendedName>
</protein>
<comment type="function">
    <text evidence="9">Allosteric enzyme that catalyzes the rate-limiting step in glycogen catabolism, the phosphorolytic cleavage of glycogen to produce glucose-1-phosphate, and plays a central role in maintaining cellular and organismal glucose homeostasis.</text>
</comment>
<evidence type="ECO:0000256" key="3">
    <source>
        <dbReference type="ARBA" id="ARBA00006047"/>
    </source>
</evidence>
<gene>
    <name evidence="11" type="ORF">POL72_02000</name>
</gene>
<name>A0ABT5BQQ1_9BACT</name>
<keyword evidence="4 9" id="KW-0328">Glycosyltransferase</keyword>
<comment type="caution">
    <text evidence="11">The sequence shown here is derived from an EMBL/GenBank/DDBJ whole genome shotgun (WGS) entry which is preliminary data.</text>
</comment>
<dbReference type="Pfam" id="PF00343">
    <property type="entry name" value="Phosphorylase"/>
    <property type="match status" value="1"/>
</dbReference>
<dbReference type="RefSeq" id="WP_272093284.1">
    <property type="nucleotide sequence ID" value="NZ_JAQNDK010000001.1"/>
</dbReference>
<feature type="compositionally biased region" description="Basic and acidic residues" evidence="10">
    <location>
        <begin position="8"/>
        <end position="17"/>
    </location>
</feature>
<comment type="function">
    <text evidence="8">Phosphorylase is an important allosteric enzyme in carbohydrate metabolism. Enzymes from different sources differ in their regulatory mechanisms and in their natural substrates. However, all known phosphorylases share catalytic and structural properties.</text>
</comment>
<evidence type="ECO:0000313" key="12">
    <source>
        <dbReference type="Proteomes" id="UP001217485"/>
    </source>
</evidence>
<dbReference type="InterPro" id="IPR035090">
    <property type="entry name" value="Pyridoxal_P_attach_site"/>
</dbReference>
<dbReference type="CDD" id="cd04300">
    <property type="entry name" value="GT35_Glycogen_Phosphorylase"/>
    <property type="match status" value="1"/>
</dbReference>
<organism evidence="11 12">
    <name type="scientific">Sorangium atrum</name>
    <dbReference type="NCBI Taxonomy" id="2995308"/>
    <lineage>
        <taxon>Bacteria</taxon>
        <taxon>Pseudomonadati</taxon>
        <taxon>Myxococcota</taxon>
        <taxon>Polyangia</taxon>
        <taxon>Polyangiales</taxon>
        <taxon>Polyangiaceae</taxon>
        <taxon>Sorangium</taxon>
    </lineage>
</organism>